<dbReference type="AlphaFoldDB" id="A0A1H3DMH9"/>
<gene>
    <name evidence="2" type="ORF">SAMN05444338_11346</name>
</gene>
<name>A0A1H3DMH9_9FLAO</name>
<keyword evidence="1" id="KW-0732">Signal</keyword>
<evidence type="ECO:0000313" key="3">
    <source>
        <dbReference type="Proteomes" id="UP000198569"/>
    </source>
</evidence>
<feature type="chain" id="PRO_5011524432" evidence="1">
    <location>
        <begin position="18"/>
        <end position="182"/>
    </location>
</feature>
<accession>A0A1H3DMH9</accession>
<dbReference type="Proteomes" id="UP000198569">
    <property type="component" value="Unassembled WGS sequence"/>
</dbReference>
<sequence>MKNILFLLLLICLSATAQSNLPTTIYLVRHAEKVTDDPTNKDPMLTENGENRAIALAKSFNKIAINNIYSTNYKRTIATATPLAKKHKKEIKIYDLKQLKTEAETILKDNKGENALIVGHSNTVLEMIEALGGKRPIPVVSDQEYDYLFQLFIAADGSSEVKVMHYGAINSNSEGIQMMRAK</sequence>
<dbReference type="STRING" id="229203.SAMN05444338_11346"/>
<dbReference type="Pfam" id="PF00300">
    <property type="entry name" value="His_Phos_1"/>
    <property type="match status" value="1"/>
</dbReference>
<reference evidence="3" key="1">
    <citation type="submission" date="2016-10" db="EMBL/GenBank/DDBJ databases">
        <authorList>
            <person name="Varghese N."/>
            <person name="Submissions S."/>
        </authorList>
    </citation>
    <scope>NUCLEOTIDE SEQUENCE [LARGE SCALE GENOMIC DNA]</scope>
    <source>
        <strain evidence="3">DSM 15718</strain>
    </source>
</reference>
<protein>
    <submittedName>
        <fullName evidence="2">Histidine phosphatase superfamily (Branch 1)</fullName>
    </submittedName>
</protein>
<dbReference type="OrthoDB" id="3296006at2"/>
<dbReference type="EMBL" id="FNMV01000013">
    <property type="protein sequence ID" value="SDX67278.1"/>
    <property type="molecule type" value="Genomic_DNA"/>
</dbReference>
<dbReference type="RefSeq" id="WP_091434091.1">
    <property type="nucleotide sequence ID" value="NZ_FNMV01000013.1"/>
</dbReference>
<dbReference type="InterPro" id="IPR029033">
    <property type="entry name" value="His_PPase_superfam"/>
</dbReference>
<feature type="signal peptide" evidence="1">
    <location>
        <begin position="1"/>
        <end position="17"/>
    </location>
</feature>
<dbReference type="Gene3D" id="3.40.50.1240">
    <property type="entry name" value="Phosphoglycerate mutase-like"/>
    <property type="match status" value="1"/>
</dbReference>
<evidence type="ECO:0000313" key="2">
    <source>
        <dbReference type="EMBL" id="SDX67278.1"/>
    </source>
</evidence>
<dbReference type="SUPFAM" id="SSF53254">
    <property type="entry name" value="Phosphoglycerate mutase-like"/>
    <property type="match status" value="1"/>
</dbReference>
<evidence type="ECO:0000256" key="1">
    <source>
        <dbReference type="SAM" id="SignalP"/>
    </source>
</evidence>
<dbReference type="InterPro" id="IPR013078">
    <property type="entry name" value="His_Pase_superF_clade-1"/>
</dbReference>
<dbReference type="CDD" id="cd07040">
    <property type="entry name" value="HP"/>
    <property type="match status" value="1"/>
</dbReference>
<proteinExistence type="predicted"/>
<organism evidence="2 3">
    <name type="scientific">Flavobacterium degerlachei</name>
    <dbReference type="NCBI Taxonomy" id="229203"/>
    <lineage>
        <taxon>Bacteria</taxon>
        <taxon>Pseudomonadati</taxon>
        <taxon>Bacteroidota</taxon>
        <taxon>Flavobacteriia</taxon>
        <taxon>Flavobacteriales</taxon>
        <taxon>Flavobacteriaceae</taxon>
        <taxon>Flavobacterium</taxon>
    </lineage>
</organism>
<keyword evidence="3" id="KW-1185">Reference proteome</keyword>